<dbReference type="AlphaFoldDB" id="M5FYD0"/>
<sequence length="86" mass="9620">SVLASTGFSPFELNYGHLPSLTHLVKHSELEYQGVDQFMHEAQYAVCIATDAIIEAHVDQAFHANKCRQALPVYEKGDLVFLSTRN</sequence>
<proteinExistence type="predicted"/>
<dbReference type="OMA" id="THYANLH"/>
<evidence type="ECO:0000313" key="1">
    <source>
        <dbReference type="EMBL" id="EJT96532.1"/>
    </source>
</evidence>
<organism evidence="1 2">
    <name type="scientific">Dacryopinax primogenitus (strain DJM 731)</name>
    <name type="common">Brown rot fungus</name>
    <dbReference type="NCBI Taxonomy" id="1858805"/>
    <lineage>
        <taxon>Eukaryota</taxon>
        <taxon>Fungi</taxon>
        <taxon>Dikarya</taxon>
        <taxon>Basidiomycota</taxon>
        <taxon>Agaricomycotina</taxon>
        <taxon>Dacrymycetes</taxon>
        <taxon>Dacrymycetales</taxon>
        <taxon>Dacrymycetaceae</taxon>
        <taxon>Dacryopinax</taxon>
    </lineage>
</organism>
<dbReference type="STRING" id="1858805.M5FYD0"/>
<dbReference type="EMBL" id="JH795887">
    <property type="protein sequence ID" value="EJT96532.1"/>
    <property type="molecule type" value="Genomic_DNA"/>
</dbReference>
<evidence type="ECO:0000313" key="2">
    <source>
        <dbReference type="Proteomes" id="UP000030653"/>
    </source>
</evidence>
<dbReference type="GeneID" id="63689576"/>
<reference evidence="1 2" key="1">
    <citation type="journal article" date="2012" name="Science">
        <title>The Paleozoic origin of enzymatic lignin decomposition reconstructed from 31 fungal genomes.</title>
        <authorList>
            <person name="Floudas D."/>
            <person name="Binder M."/>
            <person name="Riley R."/>
            <person name="Barry K."/>
            <person name="Blanchette R.A."/>
            <person name="Henrissat B."/>
            <person name="Martinez A.T."/>
            <person name="Otillar R."/>
            <person name="Spatafora J.W."/>
            <person name="Yadav J.S."/>
            <person name="Aerts A."/>
            <person name="Benoit I."/>
            <person name="Boyd A."/>
            <person name="Carlson A."/>
            <person name="Copeland A."/>
            <person name="Coutinho P.M."/>
            <person name="de Vries R.P."/>
            <person name="Ferreira P."/>
            <person name="Findley K."/>
            <person name="Foster B."/>
            <person name="Gaskell J."/>
            <person name="Glotzer D."/>
            <person name="Gorecki P."/>
            <person name="Heitman J."/>
            <person name="Hesse C."/>
            <person name="Hori C."/>
            <person name="Igarashi K."/>
            <person name="Jurgens J.A."/>
            <person name="Kallen N."/>
            <person name="Kersten P."/>
            <person name="Kohler A."/>
            <person name="Kuees U."/>
            <person name="Kumar T.K.A."/>
            <person name="Kuo A."/>
            <person name="LaButti K."/>
            <person name="Larrondo L.F."/>
            <person name="Lindquist E."/>
            <person name="Ling A."/>
            <person name="Lombard V."/>
            <person name="Lucas S."/>
            <person name="Lundell T."/>
            <person name="Martin R."/>
            <person name="McLaughlin D.J."/>
            <person name="Morgenstern I."/>
            <person name="Morin E."/>
            <person name="Murat C."/>
            <person name="Nagy L.G."/>
            <person name="Nolan M."/>
            <person name="Ohm R.A."/>
            <person name="Patyshakuliyeva A."/>
            <person name="Rokas A."/>
            <person name="Ruiz-Duenas F.J."/>
            <person name="Sabat G."/>
            <person name="Salamov A."/>
            <person name="Samejima M."/>
            <person name="Schmutz J."/>
            <person name="Slot J.C."/>
            <person name="St John F."/>
            <person name="Stenlid J."/>
            <person name="Sun H."/>
            <person name="Sun S."/>
            <person name="Syed K."/>
            <person name="Tsang A."/>
            <person name="Wiebenga A."/>
            <person name="Young D."/>
            <person name="Pisabarro A."/>
            <person name="Eastwood D.C."/>
            <person name="Martin F."/>
            <person name="Cullen D."/>
            <person name="Grigoriev I.V."/>
            <person name="Hibbett D.S."/>
        </authorList>
    </citation>
    <scope>NUCLEOTIDE SEQUENCE [LARGE SCALE GENOMIC DNA]</scope>
    <source>
        <strain evidence="1 2">DJM-731 SS1</strain>
    </source>
</reference>
<dbReference type="HOGENOM" id="CLU_142395_0_0_1"/>
<accession>M5FYD0</accession>
<protein>
    <submittedName>
        <fullName evidence="1">Uncharacterized protein</fullName>
    </submittedName>
</protein>
<keyword evidence="2" id="KW-1185">Reference proteome</keyword>
<dbReference type="RefSeq" id="XP_040623430.1">
    <property type="nucleotide sequence ID" value="XM_040774514.1"/>
</dbReference>
<gene>
    <name evidence="1" type="ORF">DACRYDRAFT_41951</name>
</gene>
<feature type="non-terminal residue" evidence="1">
    <location>
        <position position="1"/>
    </location>
</feature>
<feature type="non-terminal residue" evidence="1">
    <location>
        <position position="86"/>
    </location>
</feature>
<dbReference type="Proteomes" id="UP000030653">
    <property type="component" value="Unassembled WGS sequence"/>
</dbReference>
<dbReference type="OrthoDB" id="3227343at2759"/>
<name>M5FYD0_DACPD</name>